<keyword evidence="2" id="KW-1185">Reference proteome</keyword>
<dbReference type="SFLD" id="SFLDG01135">
    <property type="entry name" value="C1.5.6:_HAD__Beta-PGM__Phospha"/>
    <property type="match status" value="1"/>
</dbReference>
<dbReference type="InterPro" id="IPR006439">
    <property type="entry name" value="HAD-SF_hydro_IA"/>
</dbReference>
<gene>
    <name evidence="1" type="ORF">SAMN06265338_101371</name>
</gene>
<proteinExistence type="predicted"/>
<dbReference type="EMBL" id="FYDG01000001">
    <property type="protein sequence ID" value="SNB53757.1"/>
    <property type="molecule type" value="Genomic_DNA"/>
</dbReference>
<evidence type="ECO:0000313" key="1">
    <source>
        <dbReference type="EMBL" id="SNB53757.1"/>
    </source>
</evidence>
<dbReference type="Proteomes" id="UP000198418">
    <property type="component" value="Unassembled WGS sequence"/>
</dbReference>
<dbReference type="InterPro" id="IPR023198">
    <property type="entry name" value="PGP-like_dom2"/>
</dbReference>
<dbReference type="PANTHER" id="PTHR42896">
    <property type="entry name" value="XYLULOSE-1,5-BISPHOSPHATE (XUBP) PHOSPHATASE"/>
    <property type="match status" value="1"/>
</dbReference>
<dbReference type="InterPro" id="IPR023214">
    <property type="entry name" value="HAD_sf"/>
</dbReference>
<reference evidence="2" key="1">
    <citation type="submission" date="2017-06" db="EMBL/GenBank/DDBJ databases">
        <authorList>
            <person name="Varghese N."/>
            <person name="Submissions S."/>
        </authorList>
    </citation>
    <scope>NUCLEOTIDE SEQUENCE [LARGE SCALE GENOMIC DNA]</scope>
    <source>
        <strain evidence="2">DSM 137</strain>
    </source>
</reference>
<dbReference type="InterPro" id="IPR044999">
    <property type="entry name" value="CbbY-like"/>
</dbReference>
<dbReference type="Gene3D" id="3.40.50.1000">
    <property type="entry name" value="HAD superfamily/HAD-like"/>
    <property type="match status" value="1"/>
</dbReference>
<dbReference type="SFLD" id="SFLDF00035">
    <property type="entry name" value="phosphoglycolate_phosphatase"/>
    <property type="match status" value="1"/>
</dbReference>
<dbReference type="OrthoDB" id="9782449at2"/>
<evidence type="ECO:0000313" key="2">
    <source>
        <dbReference type="Proteomes" id="UP000198418"/>
    </source>
</evidence>
<dbReference type="Gene3D" id="1.10.150.240">
    <property type="entry name" value="Putative phosphatase, domain 2"/>
    <property type="match status" value="1"/>
</dbReference>
<dbReference type="AlphaFoldDB" id="A0A212Q3B8"/>
<dbReference type="SUPFAM" id="SSF56784">
    <property type="entry name" value="HAD-like"/>
    <property type="match status" value="1"/>
</dbReference>
<dbReference type="NCBIfam" id="TIGR01509">
    <property type="entry name" value="HAD-SF-IA-v3"/>
    <property type="match status" value="1"/>
</dbReference>
<protein>
    <submittedName>
        <fullName evidence="1">Haloacid dehalogenase superfamily, subfamily IA, variant 3 with third motif having DD or ED</fullName>
    </submittedName>
</protein>
<dbReference type="Pfam" id="PF00702">
    <property type="entry name" value="Hydrolase"/>
    <property type="match status" value="1"/>
</dbReference>
<dbReference type="SFLD" id="SFLDG01129">
    <property type="entry name" value="C1.5:_HAD__Beta-PGM__Phosphata"/>
    <property type="match status" value="1"/>
</dbReference>
<dbReference type="InterPro" id="IPR036412">
    <property type="entry name" value="HAD-like_sf"/>
</dbReference>
<dbReference type="RefSeq" id="WP_088518851.1">
    <property type="nucleotide sequence ID" value="NZ_FYDG01000001.1"/>
</dbReference>
<dbReference type="GO" id="GO:0016787">
    <property type="term" value="F:hydrolase activity"/>
    <property type="evidence" value="ECO:0007669"/>
    <property type="project" value="InterPro"/>
</dbReference>
<name>A0A212Q3B8_RHOAC</name>
<dbReference type="SFLD" id="SFLDS00003">
    <property type="entry name" value="Haloacid_Dehalogenase"/>
    <property type="match status" value="1"/>
</dbReference>
<dbReference type="PANTHER" id="PTHR42896:SF2">
    <property type="entry name" value="CBBY-LIKE PROTEIN"/>
    <property type="match status" value="1"/>
</dbReference>
<organism evidence="1 2">
    <name type="scientific">Rhodoblastus acidophilus</name>
    <name type="common">Rhodopseudomonas acidophila</name>
    <dbReference type="NCBI Taxonomy" id="1074"/>
    <lineage>
        <taxon>Bacteria</taxon>
        <taxon>Pseudomonadati</taxon>
        <taxon>Pseudomonadota</taxon>
        <taxon>Alphaproteobacteria</taxon>
        <taxon>Hyphomicrobiales</taxon>
        <taxon>Rhodoblastaceae</taxon>
        <taxon>Rhodoblastus</taxon>
    </lineage>
</organism>
<sequence length="226" mass="24237">MIKAVIFDVDGTLAETEEVHRIAFNRAFAEAGLDWRWDEDLYRRLLKVTGGKERIAHFLEISGGPRLTAEQIAALHKAKTAAYTAMAESGEILLRPGVASLLDALTQAGILLAIATTTSLPNIEALLSSALGENWRGRFSALAAGDMVAQKKPAPDVYQLALSQLDLPAQACVAIEDSRNGVRAARAAGLRTIAVRSAYCAQDDLSEAELVLEDSRALTFGVLATF</sequence>
<accession>A0A212Q3B8</accession>
<dbReference type="PRINTS" id="PR00413">
    <property type="entry name" value="HADHALOGNASE"/>
</dbReference>